<name>A0AAE3CIQ6_9PROT</name>
<dbReference type="AlphaFoldDB" id="A0AAE3CIQ6"/>
<reference evidence="1" key="1">
    <citation type="journal article" date="2021" name="ISME J.">
        <title>Genomic evolution of the class Acidithiobacillia: deep-branching Proteobacteria living in extreme acidic conditions.</title>
        <authorList>
            <person name="Moya-Beltran A."/>
            <person name="Beard S."/>
            <person name="Rojas-Villalobos C."/>
            <person name="Issotta F."/>
            <person name="Gallardo Y."/>
            <person name="Ulloa R."/>
            <person name="Giaveno A."/>
            <person name="Degli Esposti M."/>
            <person name="Johnson D.B."/>
            <person name="Quatrini R."/>
        </authorList>
    </citation>
    <scope>NUCLEOTIDE SEQUENCE</scope>
    <source>
        <strain evidence="1">VAN18-1</strain>
    </source>
</reference>
<dbReference type="Gene3D" id="3.40.50.300">
    <property type="entry name" value="P-loop containing nucleotide triphosphate hydrolases"/>
    <property type="match status" value="1"/>
</dbReference>
<comment type="caution">
    <text evidence="1">The sequence shown here is derived from an EMBL/GenBank/DDBJ whole genome shotgun (WGS) entry which is preliminary data.</text>
</comment>
<proteinExistence type="predicted"/>
<dbReference type="EMBL" id="JAAXYO010000029">
    <property type="protein sequence ID" value="MBU2786982.1"/>
    <property type="molecule type" value="Genomic_DNA"/>
</dbReference>
<dbReference type="RefSeq" id="WP_215871823.1">
    <property type="nucleotide sequence ID" value="NZ_JAAXYO010000029.1"/>
</dbReference>
<sequence>MNPEILVLFTVGTSASGKSTWAQDLGKRFPHLQIAILERDQLRREQYGKSHDTAFSWTDWDVGQESEIQKQWVERLHDLLSADVLVLADTHIDPEQLTREASLLCEMGVREMALQYFPAQPLVELIRKDQSRSYPVGAAVLREQIQRLQPQDAYWQALEAAETSCAKLKA</sequence>
<protein>
    <submittedName>
        <fullName evidence="1">AAA family ATPase</fullName>
    </submittedName>
</protein>
<evidence type="ECO:0000313" key="1">
    <source>
        <dbReference type="EMBL" id="MBU2786982.1"/>
    </source>
</evidence>
<dbReference type="SUPFAM" id="SSF52540">
    <property type="entry name" value="P-loop containing nucleoside triphosphate hydrolases"/>
    <property type="match status" value="1"/>
</dbReference>
<organism evidence="1 2">
    <name type="scientific">Igneacidithiobacillus copahuensis</name>
    <dbReference type="NCBI Taxonomy" id="2724909"/>
    <lineage>
        <taxon>Bacteria</taxon>
        <taxon>Pseudomonadati</taxon>
        <taxon>Pseudomonadota</taxon>
        <taxon>Acidithiobacillia</taxon>
        <taxon>Acidithiobacillales</taxon>
        <taxon>Acidithiobacillaceae</taxon>
        <taxon>Igneacidithiobacillus</taxon>
    </lineage>
</organism>
<dbReference type="Proteomes" id="UP001197378">
    <property type="component" value="Unassembled WGS sequence"/>
</dbReference>
<dbReference type="InterPro" id="IPR027417">
    <property type="entry name" value="P-loop_NTPase"/>
</dbReference>
<gene>
    <name evidence="1" type="ORF">HFQ13_01915</name>
</gene>
<evidence type="ECO:0000313" key="2">
    <source>
        <dbReference type="Proteomes" id="UP001197378"/>
    </source>
</evidence>
<dbReference type="Pfam" id="PF13671">
    <property type="entry name" value="AAA_33"/>
    <property type="match status" value="1"/>
</dbReference>
<accession>A0AAE3CIQ6</accession>
<keyword evidence="2" id="KW-1185">Reference proteome</keyword>